<dbReference type="GO" id="GO:0120147">
    <property type="term" value="F:formylglycine-generating oxidase activity"/>
    <property type="evidence" value="ECO:0007669"/>
    <property type="project" value="TreeGrafter"/>
</dbReference>
<dbReference type="InterPro" id="IPR051043">
    <property type="entry name" value="Sulfatase_Mod_Factor_Kinase"/>
</dbReference>
<dbReference type="InterPro" id="IPR042095">
    <property type="entry name" value="SUMF_sf"/>
</dbReference>
<accession>A0A450XI31</accession>
<dbReference type="Gene3D" id="3.90.1580.10">
    <property type="entry name" value="paralog of FGE (formylglycine-generating enzyme)"/>
    <property type="match status" value="1"/>
</dbReference>
<proteinExistence type="predicted"/>
<evidence type="ECO:0000313" key="2">
    <source>
        <dbReference type="EMBL" id="VFK28952.1"/>
    </source>
</evidence>
<dbReference type="PANTHER" id="PTHR23150:SF35">
    <property type="entry name" value="BLL6746 PROTEIN"/>
    <property type="match status" value="1"/>
</dbReference>
<feature type="domain" description="Sulfatase-modifying factor enzyme-like" evidence="1">
    <location>
        <begin position="471"/>
        <end position="702"/>
    </location>
</feature>
<dbReference type="AlphaFoldDB" id="A0A450XI31"/>
<evidence type="ECO:0000313" key="3">
    <source>
        <dbReference type="EMBL" id="VFK33430.1"/>
    </source>
</evidence>
<protein>
    <submittedName>
        <fullName evidence="2">Formylglycine-generating enzyme, required for sulfatase activity, contains SUMF1/FGE domain</fullName>
    </submittedName>
</protein>
<dbReference type="EMBL" id="CAADFO010000043">
    <property type="protein sequence ID" value="VFK28952.1"/>
    <property type="molecule type" value="Genomic_DNA"/>
</dbReference>
<name>A0A450XI31_9GAMM</name>
<evidence type="ECO:0000313" key="4">
    <source>
        <dbReference type="EMBL" id="VFK76164.1"/>
    </source>
</evidence>
<dbReference type="InterPro" id="IPR005532">
    <property type="entry name" value="SUMF_dom"/>
</dbReference>
<sequence>MSEITFISTKWLQPLVKKISPLEKRLTTEKGFAAGIRDQQLEELGAIIDVFDSPTELVQCYVDPFCQDHEPANPLEGPSGSSLRAPLLFTIDTFLKAHSSRLSRSGRQLFLLSEDGMGKTSLLMLIKLVHFAGFWPRQYDCQLLKLGKDTLDAIWQHPDKANTVLLLDALDEDPLGWNDIKARTQEILEASRDYYRVIISCRSRPLLDAAGYLSDHPEQIRIGNDAYPLVFLTLFDEDQVADYLARRFPNHPCDIFFRCSKSIREQAQHLVNEMESWRFPPLLLAHVHDILAAGPRSAEPYALYLALFKTWIAREETRLRELPKKRLPNPPSQKDLWTIFITMAVLLQRKGEPRLSCATLYRLEKDLPLFANLDHIHTGEGSLLRHTATGDFRFIHPILQEFLVAHGIVTGQANIIGDAVRVTDQLSLFLKNAKAADFPLPKKLHPTHPFMATPGFHFHDRLSDGSRAPFMQPIPVGEFLMGTHQGEGDKSEHPQHRVRIMEPFALGTWPVTFDEYDHFCVATGHKKPQDQGWGRRRHPVIHVSWQDALDYCAWLSRETGHRYRLPSEAEWEYAARAGTRSRYWWGDDFDEGNGICPANCDDGASESDTRQTSVVGSFAHNPFGLYDTAGNIWEWTADCWHDNYQNAPSDSRAWGEQDLGDKTLRVVRGGSWNNAPFELRSASRDRYALDATYSLLGFRVARDL</sequence>
<gene>
    <name evidence="2" type="ORF">BECKMB1821G_GA0114241_104322</name>
    <name evidence="4" type="ORF">BECKMB1821H_GA0114242_104421</name>
    <name evidence="3" type="ORF">BECKMB1821I_GA0114274_104521</name>
</gene>
<dbReference type="InterPro" id="IPR016187">
    <property type="entry name" value="CTDL_fold"/>
</dbReference>
<dbReference type="EMBL" id="CAADFQ010000045">
    <property type="protein sequence ID" value="VFK33430.1"/>
    <property type="molecule type" value="Genomic_DNA"/>
</dbReference>
<evidence type="ECO:0000259" key="1">
    <source>
        <dbReference type="Pfam" id="PF03781"/>
    </source>
</evidence>
<reference evidence="2" key="1">
    <citation type="submission" date="2019-02" db="EMBL/GenBank/DDBJ databases">
        <authorList>
            <person name="Gruber-Vodicka R. H."/>
            <person name="Seah K. B. B."/>
        </authorList>
    </citation>
    <scope>NUCLEOTIDE SEQUENCE</scope>
    <source>
        <strain evidence="2">BECK_BZ197</strain>
        <strain evidence="4">BECK_BZ198</strain>
        <strain evidence="3">BECK_BZ199</strain>
    </source>
</reference>
<dbReference type="Pfam" id="PF03781">
    <property type="entry name" value="FGE-sulfatase"/>
    <property type="match status" value="1"/>
</dbReference>
<dbReference type="EMBL" id="CAADGH010000044">
    <property type="protein sequence ID" value="VFK76164.1"/>
    <property type="molecule type" value="Genomic_DNA"/>
</dbReference>
<organism evidence="2">
    <name type="scientific">Candidatus Kentrum sp. MB</name>
    <dbReference type="NCBI Taxonomy" id="2138164"/>
    <lineage>
        <taxon>Bacteria</taxon>
        <taxon>Pseudomonadati</taxon>
        <taxon>Pseudomonadota</taxon>
        <taxon>Gammaproteobacteria</taxon>
        <taxon>Candidatus Kentrum</taxon>
    </lineage>
</organism>
<dbReference type="PANTHER" id="PTHR23150">
    <property type="entry name" value="SULFATASE MODIFYING FACTOR 1, 2"/>
    <property type="match status" value="1"/>
</dbReference>
<dbReference type="SUPFAM" id="SSF56436">
    <property type="entry name" value="C-type lectin-like"/>
    <property type="match status" value="1"/>
</dbReference>